<dbReference type="InterPro" id="IPR035906">
    <property type="entry name" value="MetI-like_sf"/>
</dbReference>
<keyword evidence="4" id="KW-1003">Cell membrane</keyword>
<keyword evidence="6" id="KW-0029">Amino-acid transport</keyword>
<evidence type="ECO:0000256" key="4">
    <source>
        <dbReference type="ARBA" id="ARBA00022475"/>
    </source>
</evidence>
<evidence type="ECO:0000256" key="8">
    <source>
        <dbReference type="ARBA" id="ARBA00023136"/>
    </source>
</evidence>
<accession>A0A8J8KBY4</accession>
<organism evidence="11 12">
    <name type="scientific">Calidifontibacillus erzurumensis</name>
    <dbReference type="NCBI Taxonomy" id="2741433"/>
    <lineage>
        <taxon>Bacteria</taxon>
        <taxon>Bacillati</taxon>
        <taxon>Bacillota</taxon>
        <taxon>Bacilli</taxon>
        <taxon>Bacillales</taxon>
        <taxon>Bacillaceae</taxon>
        <taxon>Calidifontibacillus/Schinkia group</taxon>
        <taxon>Calidifontibacillus</taxon>
    </lineage>
</organism>
<dbReference type="PANTHER" id="PTHR47737">
    <property type="entry name" value="GLYCINE BETAINE/PROLINE BETAINE TRANSPORT SYSTEM PERMEASE PROTEIN PROW"/>
    <property type="match status" value="1"/>
</dbReference>
<evidence type="ECO:0000256" key="5">
    <source>
        <dbReference type="ARBA" id="ARBA00022692"/>
    </source>
</evidence>
<comment type="subcellular location">
    <subcellularLocation>
        <location evidence="1 9">Cell membrane</location>
        <topology evidence="1 9">Multi-pass membrane protein</topology>
    </subcellularLocation>
</comment>
<dbReference type="GO" id="GO:0015226">
    <property type="term" value="F:carnitine transmembrane transporter activity"/>
    <property type="evidence" value="ECO:0007669"/>
    <property type="project" value="TreeGrafter"/>
</dbReference>
<feature type="domain" description="ABC transmembrane type-1" evidence="10">
    <location>
        <begin position="95"/>
        <end position="274"/>
    </location>
</feature>
<evidence type="ECO:0000313" key="11">
    <source>
        <dbReference type="EMBL" id="NSL52449.1"/>
    </source>
</evidence>
<dbReference type="PROSITE" id="PS50928">
    <property type="entry name" value="ABC_TM1"/>
    <property type="match status" value="1"/>
</dbReference>
<dbReference type="GO" id="GO:0006865">
    <property type="term" value="P:amino acid transport"/>
    <property type="evidence" value="ECO:0007669"/>
    <property type="project" value="UniProtKB-KW"/>
</dbReference>
<feature type="transmembrane region" description="Helical" evidence="9">
    <location>
        <begin position="75"/>
        <end position="92"/>
    </location>
</feature>
<evidence type="ECO:0000256" key="1">
    <source>
        <dbReference type="ARBA" id="ARBA00004651"/>
    </source>
</evidence>
<protein>
    <submittedName>
        <fullName evidence="11">Proline/glycine betaine ABC transporter permease</fullName>
    </submittedName>
</protein>
<evidence type="ECO:0000256" key="2">
    <source>
        <dbReference type="ARBA" id="ARBA00007069"/>
    </source>
</evidence>
<feature type="transmembrane region" description="Helical" evidence="9">
    <location>
        <begin position="253"/>
        <end position="270"/>
    </location>
</feature>
<keyword evidence="12" id="KW-1185">Reference proteome</keyword>
<proteinExistence type="inferred from homology"/>
<sequence length="286" mass="30445">MANKEAGLLPKLPLADWIDSLVDGLTETFAPVFDGIAEALEAVVEGIVAALTLIPSLVFIIFLSLIAWKICSKGIGLFTFFGLYLIDNLGYWEPMLDTLALVVTSVIISVIIGIPVGIWASQQSTARKFITPILDFMQTMPAFVYLIPAIFFFNIGVVPGVVASVIFAMPPTIRLTVLGIQQVPADIIEATEAFGSTTRQRLLKVQLPLAMPTIMAGINQSIMLALSMVVIASMVGAPGLGADVYRAVTQIKTGVGFEAGLAIVIIAIVLDRITQNIGKNKQGGNG</sequence>
<comment type="similarity">
    <text evidence="2">Belongs to the binding-protein-dependent transport system permease family. CysTW subfamily.</text>
</comment>
<feature type="transmembrane region" description="Helical" evidence="9">
    <location>
        <begin position="142"/>
        <end position="169"/>
    </location>
</feature>
<dbReference type="Pfam" id="PF00528">
    <property type="entry name" value="BPD_transp_1"/>
    <property type="match status" value="1"/>
</dbReference>
<dbReference type="EMBL" id="JABTTE010000016">
    <property type="protein sequence ID" value="NSL52449.1"/>
    <property type="molecule type" value="Genomic_DNA"/>
</dbReference>
<evidence type="ECO:0000256" key="6">
    <source>
        <dbReference type="ARBA" id="ARBA00022970"/>
    </source>
</evidence>
<evidence type="ECO:0000256" key="3">
    <source>
        <dbReference type="ARBA" id="ARBA00022448"/>
    </source>
</evidence>
<comment type="caution">
    <text evidence="11">The sequence shown here is derived from an EMBL/GenBank/DDBJ whole genome shotgun (WGS) entry which is preliminary data.</text>
</comment>
<dbReference type="GO" id="GO:0015871">
    <property type="term" value="P:choline transport"/>
    <property type="evidence" value="ECO:0007669"/>
    <property type="project" value="TreeGrafter"/>
</dbReference>
<dbReference type="AlphaFoldDB" id="A0A8J8KBY4"/>
<evidence type="ECO:0000256" key="7">
    <source>
        <dbReference type="ARBA" id="ARBA00022989"/>
    </source>
</evidence>
<dbReference type="Proteomes" id="UP000625804">
    <property type="component" value="Unassembled WGS sequence"/>
</dbReference>
<dbReference type="SUPFAM" id="SSF161098">
    <property type="entry name" value="MetI-like"/>
    <property type="match status" value="1"/>
</dbReference>
<dbReference type="FunFam" id="1.10.3720.10:FF:000001">
    <property type="entry name" value="Glycine betaine ABC transporter, permease"/>
    <property type="match status" value="1"/>
</dbReference>
<dbReference type="InterPro" id="IPR000515">
    <property type="entry name" value="MetI-like"/>
</dbReference>
<feature type="transmembrane region" description="Helical" evidence="9">
    <location>
        <begin position="47"/>
        <end position="68"/>
    </location>
</feature>
<keyword evidence="3 9" id="KW-0813">Transport</keyword>
<dbReference type="GO" id="GO:0043190">
    <property type="term" value="C:ATP-binding cassette (ABC) transporter complex"/>
    <property type="evidence" value="ECO:0007669"/>
    <property type="project" value="TreeGrafter"/>
</dbReference>
<name>A0A8J8KBY4_9BACI</name>
<reference evidence="11" key="1">
    <citation type="submission" date="2020-06" db="EMBL/GenBank/DDBJ databases">
        <title>A novel thermopfilic bacterium from Erzurum, Turkey.</title>
        <authorList>
            <person name="Adiguzel A."/>
            <person name="Ay H."/>
            <person name="Baltaci M.O."/>
        </authorList>
    </citation>
    <scope>NUCLEOTIDE SEQUENCE</scope>
    <source>
        <strain evidence="11">P2</strain>
    </source>
</reference>
<keyword evidence="8 9" id="KW-0472">Membrane</keyword>
<keyword evidence="7 9" id="KW-1133">Transmembrane helix</keyword>
<dbReference type="GO" id="GO:0031460">
    <property type="term" value="P:glycine betaine transport"/>
    <property type="evidence" value="ECO:0007669"/>
    <property type="project" value="TreeGrafter"/>
</dbReference>
<dbReference type="CDD" id="cd06261">
    <property type="entry name" value="TM_PBP2"/>
    <property type="match status" value="1"/>
</dbReference>
<gene>
    <name evidence="11" type="ORF">HR057_11865</name>
</gene>
<dbReference type="PANTHER" id="PTHR47737:SF1">
    <property type="entry name" value="GLYCINE BETAINE_PROLINE BETAINE TRANSPORT SYSTEM PERMEASE PROTEIN PROW"/>
    <property type="match status" value="1"/>
</dbReference>
<evidence type="ECO:0000313" key="12">
    <source>
        <dbReference type="Proteomes" id="UP000625804"/>
    </source>
</evidence>
<keyword evidence="5 9" id="KW-0812">Transmembrane</keyword>
<dbReference type="GO" id="GO:0005275">
    <property type="term" value="F:amine transmembrane transporter activity"/>
    <property type="evidence" value="ECO:0007669"/>
    <property type="project" value="TreeGrafter"/>
</dbReference>
<evidence type="ECO:0000259" key="10">
    <source>
        <dbReference type="PROSITE" id="PS50928"/>
    </source>
</evidence>
<dbReference type="RefSeq" id="WP_173731654.1">
    <property type="nucleotide sequence ID" value="NZ_JABTTE010000016.1"/>
</dbReference>
<dbReference type="Gene3D" id="1.10.3720.10">
    <property type="entry name" value="MetI-like"/>
    <property type="match status" value="1"/>
</dbReference>
<feature type="transmembrane region" description="Helical" evidence="9">
    <location>
        <begin position="221"/>
        <end position="241"/>
    </location>
</feature>
<evidence type="ECO:0000256" key="9">
    <source>
        <dbReference type="RuleBase" id="RU363032"/>
    </source>
</evidence>
<feature type="transmembrane region" description="Helical" evidence="9">
    <location>
        <begin position="98"/>
        <end position="121"/>
    </location>
</feature>